<dbReference type="InterPro" id="IPR042070">
    <property type="entry name" value="PucR_C-HTH_sf"/>
</dbReference>
<dbReference type="Pfam" id="PF17853">
    <property type="entry name" value="GGDEF_2"/>
    <property type="match status" value="1"/>
</dbReference>
<evidence type="ECO:0000313" key="5">
    <source>
        <dbReference type="Proteomes" id="UP000198838"/>
    </source>
</evidence>
<organism evidence="4 5">
    <name type="scientific">Acetitomaculum ruminis DSM 5522</name>
    <dbReference type="NCBI Taxonomy" id="1120918"/>
    <lineage>
        <taxon>Bacteria</taxon>
        <taxon>Bacillati</taxon>
        <taxon>Bacillota</taxon>
        <taxon>Clostridia</taxon>
        <taxon>Lachnospirales</taxon>
        <taxon>Lachnospiraceae</taxon>
        <taxon>Acetitomaculum</taxon>
    </lineage>
</organism>
<evidence type="ECO:0000259" key="2">
    <source>
        <dbReference type="Pfam" id="PF13556"/>
    </source>
</evidence>
<dbReference type="STRING" id="1120918.SAMN05216249_10831"/>
<feature type="domain" description="PucR C-terminal helix-turn-helix" evidence="2">
    <location>
        <begin position="449"/>
        <end position="504"/>
    </location>
</feature>
<evidence type="ECO:0000313" key="4">
    <source>
        <dbReference type="EMBL" id="SFB06106.1"/>
    </source>
</evidence>
<dbReference type="EMBL" id="FOJY01000008">
    <property type="protein sequence ID" value="SFB06106.1"/>
    <property type="molecule type" value="Genomic_DNA"/>
</dbReference>
<evidence type="ECO:0000256" key="1">
    <source>
        <dbReference type="ARBA" id="ARBA00006754"/>
    </source>
</evidence>
<dbReference type="AlphaFoldDB" id="A0A1I0Y0E4"/>
<dbReference type="InterPro" id="IPR051448">
    <property type="entry name" value="CdaR-like_regulators"/>
</dbReference>
<comment type="similarity">
    <text evidence="1">Belongs to the CdaR family.</text>
</comment>
<gene>
    <name evidence="4" type="ORF">SAMN05216249_10831</name>
</gene>
<proteinExistence type="inferred from homology"/>
<dbReference type="InterPro" id="IPR041522">
    <property type="entry name" value="CdaR_GGDEF"/>
</dbReference>
<sequence length="509" mass="60119">MDLSLGIIYEKLKDEFECRNIMEFSDRIYKPPRYFNSKNYSDSNLLIADSESVQEEKEILKHSGALIFIGEIDDEIMKKYGKDIFTIRGGDKVDARIIFNKVLDIYEHFDRWYVETENIIHENKGLRQLLEASSEYLDNPFVIVDSEFTYVAVNDIYSRAHFNDEDEKDPHTKVPYNEVNELITDPEFTRAEKKMDIFSYATSVDLLCYNIWKQGKFTGRVIMSNEKRPFNYTDRFVLRYLGQCTQRIFNIMNGFYFYVREYNDLRSLVSKYLESGYVVFDSTERVLNEIGWRRDDPYMVINLRFMTPEGNTLHARYLCSELEKKCKGSCALKHLNGVVWLINCNICKKALSTEFYSEIALVLREGLLKAGISRVYNDFTSLKSLYEQAVGAFDIGFEEDEMFWYYKYETYALDYFMKFGTSRLAKEFVVSPKLEILKEHDKKSNSGYYDTLKMYFDKKYNAAAAAAALFIHRSTFINRMEKIREIAQIDLEDWGERIYLEISFWLMSN</sequence>
<evidence type="ECO:0000259" key="3">
    <source>
        <dbReference type="Pfam" id="PF17853"/>
    </source>
</evidence>
<feature type="domain" description="CdaR GGDEF-like" evidence="3">
    <location>
        <begin position="285"/>
        <end position="394"/>
    </location>
</feature>
<reference evidence="4 5" key="1">
    <citation type="submission" date="2016-10" db="EMBL/GenBank/DDBJ databases">
        <authorList>
            <person name="de Groot N.N."/>
        </authorList>
    </citation>
    <scope>NUCLEOTIDE SEQUENCE [LARGE SCALE GENOMIC DNA]</scope>
    <source>
        <strain evidence="4 5">DSM 5522</strain>
    </source>
</reference>
<dbReference type="OrthoDB" id="1969285at2"/>
<accession>A0A1I0Y0E4</accession>
<dbReference type="Gene3D" id="1.10.10.2840">
    <property type="entry name" value="PucR C-terminal helix-turn-helix domain"/>
    <property type="match status" value="1"/>
</dbReference>
<dbReference type="RefSeq" id="WP_092871984.1">
    <property type="nucleotide sequence ID" value="NZ_FOJY01000008.1"/>
</dbReference>
<keyword evidence="5" id="KW-1185">Reference proteome</keyword>
<protein>
    <submittedName>
        <fullName evidence="4">PucR C-terminal helix-turn-helix domain-containing protein</fullName>
    </submittedName>
</protein>
<dbReference type="InterPro" id="IPR025736">
    <property type="entry name" value="PucR_C-HTH_dom"/>
</dbReference>
<name>A0A1I0Y0E4_9FIRM</name>
<dbReference type="Proteomes" id="UP000198838">
    <property type="component" value="Unassembled WGS sequence"/>
</dbReference>
<dbReference type="Pfam" id="PF13556">
    <property type="entry name" value="HTH_30"/>
    <property type="match status" value="1"/>
</dbReference>
<dbReference type="PANTHER" id="PTHR33744">
    <property type="entry name" value="CARBOHYDRATE DIACID REGULATOR"/>
    <property type="match status" value="1"/>
</dbReference>